<dbReference type="GO" id="GO:0006508">
    <property type="term" value="P:proteolysis"/>
    <property type="evidence" value="ECO:0007669"/>
    <property type="project" value="UniProtKB-KW"/>
</dbReference>
<evidence type="ECO:0000313" key="8">
    <source>
        <dbReference type="EMBL" id="PAU95069.1"/>
    </source>
</evidence>
<evidence type="ECO:0000256" key="5">
    <source>
        <dbReference type="PIRSR" id="PIRSR600246-1"/>
    </source>
</evidence>
<dbReference type="GO" id="GO:0016811">
    <property type="term" value="F:hydrolase activity, acting on carbon-nitrogen (but not peptide) bonds, in linear amides"/>
    <property type="evidence" value="ECO:0007669"/>
    <property type="project" value="UniProtKB-ARBA"/>
</dbReference>
<sequence length="306" mass="32977">MKLPAIAIHGGSGTIAFDTEDSEQKKQYLEALNNALDEGFYMLTEGYPAIECVSKAVTVLEDCDLFNAGKGSVFTAKGQHEMDAAIMDGKTLEAGAVTGLRGVKNPVLVAYDVLQNTPFVMIAGEEAIEYARQKEFKFETDSYFFTQLRYDQWQEIKGDDEMKLDHSGEGAKFGTVGAVAVDKEGNVAAATSTGGMTNKAWGRVGDSPLIGAGTYANNKTCAISCTGHGEYFIRGVVAYDVSCLMEYGGKNLKQAANKVIHKKMKGMGGKGGLIAIDSSGDICMPFNTEGMYRGMKNKRNTITRIL</sequence>
<name>A0A2A2GDW0_9BACT</name>
<dbReference type="OrthoDB" id="9780217at2"/>
<keyword evidence="9" id="KW-1185">Reference proteome</keyword>
<dbReference type="Pfam" id="PF01112">
    <property type="entry name" value="Asparaginase_2"/>
    <property type="match status" value="1"/>
</dbReference>
<dbReference type="EMBL" id="NSKE01000002">
    <property type="protein sequence ID" value="PAU95069.1"/>
    <property type="molecule type" value="Genomic_DNA"/>
</dbReference>
<dbReference type="RefSeq" id="WP_095605196.1">
    <property type="nucleotide sequence ID" value="NZ_NSKE01000002.1"/>
</dbReference>
<dbReference type="SUPFAM" id="SSF56235">
    <property type="entry name" value="N-terminal nucleophile aminohydrolases (Ntn hydrolases)"/>
    <property type="match status" value="1"/>
</dbReference>
<dbReference type="FunFam" id="3.60.20.30:FF:000001">
    <property type="entry name" value="Isoaspartyl peptidase/L-asparaginase"/>
    <property type="match status" value="1"/>
</dbReference>
<dbReference type="AlphaFoldDB" id="A0A2A2GDW0"/>
<organism evidence="8 9">
    <name type="scientific">Fodinibius salipaludis</name>
    <dbReference type="NCBI Taxonomy" id="2032627"/>
    <lineage>
        <taxon>Bacteria</taxon>
        <taxon>Pseudomonadati</taxon>
        <taxon>Balneolota</taxon>
        <taxon>Balneolia</taxon>
        <taxon>Balneolales</taxon>
        <taxon>Balneolaceae</taxon>
        <taxon>Fodinibius</taxon>
    </lineage>
</organism>
<evidence type="ECO:0000256" key="2">
    <source>
        <dbReference type="ARBA" id="ARBA00022801"/>
    </source>
</evidence>
<gene>
    <name evidence="8" type="ORF">CK503_02400</name>
</gene>
<keyword evidence="1" id="KW-0645">Protease</keyword>
<feature type="binding site" evidence="6">
    <location>
        <begin position="203"/>
        <end position="206"/>
    </location>
    <ligand>
        <name>substrate</name>
    </ligand>
</feature>
<dbReference type="InterPro" id="IPR000246">
    <property type="entry name" value="Peptidase_T2"/>
</dbReference>
<evidence type="ECO:0000256" key="6">
    <source>
        <dbReference type="PIRSR" id="PIRSR600246-2"/>
    </source>
</evidence>
<dbReference type="InterPro" id="IPR029055">
    <property type="entry name" value="Ntn_hydrolases_N"/>
</dbReference>
<dbReference type="PANTHER" id="PTHR10188:SF6">
    <property type="entry name" value="N(4)-(BETA-N-ACETYLGLUCOSAMINYL)-L-ASPARAGINASE"/>
    <property type="match status" value="1"/>
</dbReference>
<keyword evidence="2" id="KW-0378">Hydrolase</keyword>
<comment type="caution">
    <text evidence="8">The sequence shown here is derived from an EMBL/GenBank/DDBJ whole genome shotgun (WGS) entry which is preliminary data.</text>
</comment>
<reference evidence="8 9" key="1">
    <citation type="submission" date="2017-08" db="EMBL/GenBank/DDBJ databases">
        <title>Aliifodinibius alkalisoli sp. nov., isolated from saline alkaline soil.</title>
        <authorList>
            <person name="Liu D."/>
            <person name="Zhang G."/>
        </authorList>
    </citation>
    <scope>NUCLEOTIDE SEQUENCE [LARGE SCALE GENOMIC DNA]</scope>
    <source>
        <strain evidence="8 9">WN023</strain>
    </source>
</reference>
<evidence type="ECO:0000256" key="3">
    <source>
        <dbReference type="ARBA" id="ARBA00022813"/>
    </source>
</evidence>
<accession>A0A2A2GDW0</accession>
<feature type="site" description="Cleavage; by autolysis" evidence="7">
    <location>
        <begin position="174"/>
        <end position="175"/>
    </location>
</feature>
<protein>
    <recommendedName>
        <fullName evidence="4">Isoaspartyl peptidase</fullName>
    </recommendedName>
</protein>
<feature type="binding site" evidence="6">
    <location>
        <begin position="226"/>
        <end position="229"/>
    </location>
    <ligand>
        <name>substrate</name>
    </ligand>
</feature>
<keyword evidence="3" id="KW-0068">Autocatalytic cleavage</keyword>
<dbReference type="Gene3D" id="3.60.20.30">
    <property type="entry name" value="(Glycosyl)asparaginase"/>
    <property type="match status" value="1"/>
</dbReference>
<evidence type="ECO:0000313" key="9">
    <source>
        <dbReference type="Proteomes" id="UP000218831"/>
    </source>
</evidence>
<dbReference type="CDD" id="cd04701">
    <property type="entry name" value="Asparaginase_2"/>
    <property type="match status" value="1"/>
</dbReference>
<dbReference type="PANTHER" id="PTHR10188">
    <property type="entry name" value="L-ASPARAGINASE"/>
    <property type="match status" value="1"/>
</dbReference>
<proteinExistence type="predicted"/>
<feature type="active site" description="Nucleophile" evidence="5">
    <location>
        <position position="175"/>
    </location>
</feature>
<evidence type="ECO:0000256" key="7">
    <source>
        <dbReference type="PIRSR" id="PIRSR600246-3"/>
    </source>
</evidence>
<evidence type="ECO:0000256" key="4">
    <source>
        <dbReference type="ARBA" id="ARBA00069124"/>
    </source>
</evidence>
<dbReference type="Proteomes" id="UP000218831">
    <property type="component" value="Unassembled WGS sequence"/>
</dbReference>
<dbReference type="GO" id="GO:0008233">
    <property type="term" value="F:peptidase activity"/>
    <property type="evidence" value="ECO:0007669"/>
    <property type="project" value="UniProtKB-KW"/>
</dbReference>
<evidence type="ECO:0000256" key="1">
    <source>
        <dbReference type="ARBA" id="ARBA00022670"/>
    </source>
</evidence>